<dbReference type="PRINTS" id="PR00411">
    <property type="entry name" value="PNDRDTASEI"/>
</dbReference>
<dbReference type="NCBIfam" id="NF004991">
    <property type="entry name" value="PRK06370.1-3"/>
    <property type="match status" value="1"/>
</dbReference>
<feature type="binding site" evidence="8">
    <location>
        <position position="336"/>
    </location>
    <ligand>
        <name>FAD</name>
        <dbReference type="ChEBI" id="CHEBI:57692"/>
    </ligand>
</feature>
<keyword evidence="14" id="KW-1185">Reference proteome</keyword>
<evidence type="ECO:0000259" key="11">
    <source>
        <dbReference type="Pfam" id="PF02852"/>
    </source>
</evidence>
<comment type="cofactor">
    <cofactor evidence="8">
        <name>FAD</name>
        <dbReference type="ChEBI" id="CHEBI:57692"/>
    </cofactor>
    <text evidence="8">Binds 1 FAD per subunit.</text>
</comment>
<evidence type="ECO:0000259" key="12">
    <source>
        <dbReference type="Pfam" id="PF07992"/>
    </source>
</evidence>
<evidence type="ECO:0000313" key="13">
    <source>
        <dbReference type="EMBL" id="TWU22672.1"/>
    </source>
</evidence>
<dbReference type="PIRSF" id="PIRSF000350">
    <property type="entry name" value="Mercury_reductase_MerA"/>
    <property type="match status" value="1"/>
</dbReference>
<name>A0A5C6CEZ2_9BACT</name>
<feature type="binding site" evidence="8">
    <location>
        <position position="296"/>
    </location>
    <ligand>
        <name>NAD(+)</name>
        <dbReference type="ChEBI" id="CHEBI:57540"/>
    </ligand>
</feature>
<feature type="binding site" evidence="8">
    <location>
        <position position="145"/>
    </location>
    <ligand>
        <name>FAD</name>
        <dbReference type="ChEBI" id="CHEBI:57692"/>
    </ligand>
</feature>
<dbReference type="SUPFAM" id="SSF55424">
    <property type="entry name" value="FAD/NAD-linked reductases, dimerisation (C-terminal) domain"/>
    <property type="match status" value="1"/>
</dbReference>
<keyword evidence="6" id="KW-1015">Disulfide bond</keyword>
<dbReference type="EMBL" id="SJPS01000007">
    <property type="protein sequence ID" value="TWU22672.1"/>
    <property type="molecule type" value="Genomic_DNA"/>
</dbReference>
<evidence type="ECO:0000256" key="1">
    <source>
        <dbReference type="ARBA" id="ARBA00007532"/>
    </source>
</evidence>
<dbReference type="PANTHER" id="PTHR43014:SF2">
    <property type="entry name" value="MERCURIC REDUCTASE"/>
    <property type="match status" value="1"/>
</dbReference>
<evidence type="ECO:0000256" key="7">
    <source>
        <dbReference type="ARBA" id="ARBA00023284"/>
    </source>
</evidence>
<feature type="domain" description="Pyridine nucleotide-disulphide oxidoreductase dimerisation" evidence="11">
    <location>
        <begin position="371"/>
        <end position="478"/>
    </location>
</feature>
<keyword evidence="5 10" id="KW-0560">Oxidoreductase</keyword>
<evidence type="ECO:0000256" key="3">
    <source>
        <dbReference type="ARBA" id="ARBA00022827"/>
    </source>
</evidence>
<dbReference type="GO" id="GO:0050660">
    <property type="term" value="F:flavin adenine dinucleotide binding"/>
    <property type="evidence" value="ECO:0007669"/>
    <property type="project" value="TreeGrafter"/>
</dbReference>
<gene>
    <name evidence="13" type="primary">merA</name>
    <name evidence="13" type="ORF">Pla144_41320</name>
</gene>
<feature type="binding site" evidence="8">
    <location>
        <begin position="206"/>
        <end position="213"/>
    </location>
    <ligand>
        <name>NAD(+)</name>
        <dbReference type="ChEBI" id="CHEBI:57540"/>
    </ligand>
</feature>
<evidence type="ECO:0000256" key="4">
    <source>
        <dbReference type="ARBA" id="ARBA00022857"/>
    </source>
</evidence>
<dbReference type="AlphaFoldDB" id="A0A5C6CEZ2"/>
<dbReference type="InterPro" id="IPR012999">
    <property type="entry name" value="Pyr_OxRdtase_I_AS"/>
</dbReference>
<organism evidence="13 14">
    <name type="scientific">Bythopirellula polymerisocia</name>
    <dbReference type="NCBI Taxonomy" id="2528003"/>
    <lineage>
        <taxon>Bacteria</taxon>
        <taxon>Pseudomonadati</taxon>
        <taxon>Planctomycetota</taxon>
        <taxon>Planctomycetia</taxon>
        <taxon>Pirellulales</taxon>
        <taxon>Lacipirellulaceae</taxon>
        <taxon>Bythopirellula</taxon>
    </lineage>
</organism>
<dbReference type="FunFam" id="3.30.390.30:FF:000001">
    <property type="entry name" value="Dihydrolipoyl dehydrogenase"/>
    <property type="match status" value="1"/>
</dbReference>
<dbReference type="OrthoDB" id="230580at2"/>
<dbReference type="Proteomes" id="UP000318437">
    <property type="component" value="Unassembled WGS sequence"/>
</dbReference>
<keyword evidence="8" id="KW-0547">Nucleotide-binding</keyword>
<proteinExistence type="inferred from homology"/>
<evidence type="ECO:0000256" key="6">
    <source>
        <dbReference type="ARBA" id="ARBA00023157"/>
    </source>
</evidence>
<dbReference type="GO" id="GO:0016668">
    <property type="term" value="F:oxidoreductase activity, acting on a sulfur group of donors, NAD(P) as acceptor"/>
    <property type="evidence" value="ECO:0007669"/>
    <property type="project" value="InterPro"/>
</dbReference>
<evidence type="ECO:0000313" key="14">
    <source>
        <dbReference type="Proteomes" id="UP000318437"/>
    </source>
</evidence>
<dbReference type="FunFam" id="3.50.50.60:FF:000379">
    <property type="entry name" value="Mercuric reductase"/>
    <property type="match status" value="1"/>
</dbReference>
<accession>A0A5C6CEZ2</accession>
<dbReference type="PRINTS" id="PR00368">
    <property type="entry name" value="FADPNR"/>
</dbReference>
<dbReference type="PANTHER" id="PTHR43014">
    <property type="entry name" value="MERCURIC REDUCTASE"/>
    <property type="match status" value="1"/>
</dbReference>
<feature type="binding site" evidence="8">
    <location>
        <position position="81"/>
    </location>
    <ligand>
        <name>FAD</name>
        <dbReference type="ChEBI" id="CHEBI:57692"/>
    </ligand>
</feature>
<protein>
    <submittedName>
        <fullName evidence="13">Mercuric reductase</fullName>
        <ecNumber evidence="13">1.16.1.1</ecNumber>
    </submittedName>
</protein>
<evidence type="ECO:0000256" key="10">
    <source>
        <dbReference type="RuleBase" id="RU003691"/>
    </source>
</evidence>
<keyword evidence="8" id="KW-0520">NAD</keyword>
<evidence type="ECO:0000256" key="5">
    <source>
        <dbReference type="ARBA" id="ARBA00023002"/>
    </source>
</evidence>
<sequence>MSYLSILQPHGPFNEELEANVHPRQWQNPTPKSRYNLVVIGAGTAGLVTAAGAAGLGAKVALVERGLMGGDCLNVGCVPSKAIIAAARAAASVRTAAEFGVQASTDAIDFTAVMERMRRLRAKISPNDSARRFQELGVDVFFGQGQFVDSKTLDVDGQKLSFKRAVIATGARAAAPPIPGLDSVDYLTNESLFSLTELPQRLGIIGAGPIGCEMAQAFARLGSQVFLVETEHGILPREDREAAEIVQRALANDSVILLCCGKQLQIKSEKGKPRLTVESHGQAYHEALDQLLVAVGREPNVEDLNLEIVGVEHDQKGVQVNDFLQTTNPRIYAAGDICSPYQFTHTADFMARIVIQNALFMGRAKQSKLTIPWCTYTSPEVAHVGMYEKDAKEKGMEVDTFVQPLQDVDRAILEGEEAGFAKVHLKRGTDQILGATIVAQHAGELISEITLAITAGVGLKKIGSTIHPYPTQAEAIRKLGDQYNKTRLTPLVKKLMEKWLTWTR</sequence>
<dbReference type="Pfam" id="PF02852">
    <property type="entry name" value="Pyr_redox_dim"/>
    <property type="match status" value="1"/>
</dbReference>
<dbReference type="InterPro" id="IPR016156">
    <property type="entry name" value="FAD/NAD-linked_Rdtase_dimer_sf"/>
</dbReference>
<dbReference type="InterPro" id="IPR004099">
    <property type="entry name" value="Pyr_nucl-diS_OxRdtase_dimer"/>
</dbReference>
<dbReference type="InterPro" id="IPR001100">
    <property type="entry name" value="Pyr_nuc-diS_OxRdtase"/>
</dbReference>
<evidence type="ECO:0000256" key="8">
    <source>
        <dbReference type="PIRSR" id="PIRSR000350-3"/>
    </source>
</evidence>
<keyword evidence="7 10" id="KW-0676">Redox-active center</keyword>
<dbReference type="EC" id="1.16.1.1" evidence="13"/>
<dbReference type="SUPFAM" id="SSF51905">
    <property type="entry name" value="FAD/NAD(P)-binding domain"/>
    <property type="match status" value="1"/>
</dbReference>
<dbReference type="GO" id="GO:0003955">
    <property type="term" value="F:NAD(P)H dehydrogenase (quinone) activity"/>
    <property type="evidence" value="ECO:0007669"/>
    <property type="project" value="TreeGrafter"/>
</dbReference>
<dbReference type="Pfam" id="PF07992">
    <property type="entry name" value="Pyr_redox_2"/>
    <property type="match status" value="1"/>
</dbReference>
<dbReference type="InterPro" id="IPR023753">
    <property type="entry name" value="FAD/NAD-binding_dom"/>
</dbReference>
<dbReference type="InterPro" id="IPR036188">
    <property type="entry name" value="FAD/NAD-bd_sf"/>
</dbReference>
<keyword evidence="3 8" id="KW-0274">FAD</keyword>
<comment type="similarity">
    <text evidence="1 10">Belongs to the class-I pyridine nucleotide-disulfide oxidoreductase family.</text>
</comment>
<dbReference type="GO" id="GO:0016152">
    <property type="term" value="F:mercury (II) reductase (NADP+) activity"/>
    <property type="evidence" value="ECO:0007669"/>
    <property type="project" value="UniProtKB-EC"/>
</dbReference>
<feature type="disulfide bond" description="Redox-active" evidence="9">
    <location>
        <begin position="72"/>
        <end position="77"/>
    </location>
</feature>
<dbReference type="Gene3D" id="3.50.50.60">
    <property type="entry name" value="FAD/NAD(P)-binding domain"/>
    <property type="match status" value="2"/>
</dbReference>
<reference evidence="13 14" key="1">
    <citation type="submission" date="2019-02" db="EMBL/GenBank/DDBJ databases">
        <title>Deep-cultivation of Planctomycetes and their phenomic and genomic characterization uncovers novel biology.</title>
        <authorList>
            <person name="Wiegand S."/>
            <person name="Jogler M."/>
            <person name="Boedeker C."/>
            <person name="Pinto D."/>
            <person name="Vollmers J."/>
            <person name="Rivas-Marin E."/>
            <person name="Kohn T."/>
            <person name="Peeters S.H."/>
            <person name="Heuer A."/>
            <person name="Rast P."/>
            <person name="Oberbeckmann S."/>
            <person name="Bunk B."/>
            <person name="Jeske O."/>
            <person name="Meyerdierks A."/>
            <person name="Storesund J.E."/>
            <person name="Kallscheuer N."/>
            <person name="Luecker S."/>
            <person name="Lage O.M."/>
            <person name="Pohl T."/>
            <person name="Merkel B.J."/>
            <person name="Hornburger P."/>
            <person name="Mueller R.-W."/>
            <person name="Bruemmer F."/>
            <person name="Labrenz M."/>
            <person name="Spormann A.M."/>
            <person name="Op Den Camp H."/>
            <person name="Overmann J."/>
            <person name="Amann R."/>
            <person name="Jetten M.S.M."/>
            <person name="Mascher T."/>
            <person name="Medema M.H."/>
            <person name="Devos D.P."/>
            <person name="Kaster A.-K."/>
            <person name="Ovreas L."/>
            <person name="Rohde M."/>
            <person name="Galperin M.Y."/>
            <person name="Jogler C."/>
        </authorList>
    </citation>
    <scope>NUCLEOTIDE SEQUENCE [LARGE SCALE GENOMIC DNA]</scope>
    <source>
        <strain evidence="13 14">Pla144</strain>
    </source>
</reference>
<keyword evidence="2 10" id="KW-0285">Flavoprotein</keyword>
<feature type="domain" description="FAD/NAD(P)-binding" evidence="12">
    <location>
        <begin position="35"/>
        <end position="347"/>
    </location>
</feature>
<feature type="binding site" evidence="8">
    <location>
        <position position="229"/>
    </location>
    <ligand>
        <name>NAD(+)</name>
        <dbReference type="ChEBI" id="CHEBI:57540"/>
    </ligand>
</feature>
<dbReference type="PROSITE" id="PS00076">
    <property type="entry name" value="PYRIDINE_REDOX_1"/>
    <property type="match status" value="1"/>
</dbReference>
<dbReference type="Gene3D" id="3.30.390.30">
    <property type="match status" value="1"/>
</dbReference>
<evidence type="ECO:0000256" key="9">
    <source>
        <dbReference type="PIRSR" id="PIRSR000350-4"/>
    </source>
</evidence>
<dbReference type="RefSeq" id="WP_146452431.1">
    <property type="nucleotide sequence ID" value="NZ_SJPS01000007.1"/>
</dbReference>
<evidence type="ECO:0000256" key="2">
    <source>
        <dbReference type="ARBA" id="ARBA00022630"/>
    </source>
</evidence>
<keyword evidence="4" id="KW-0521">NADP</keyword>
<comment type="caution">
    <text evidence="13">The sequence shown here is derived from an EMBL/GenBank/DDBJ whole genome shotgun (WGS) entry which is preliminary data.</text>
</comment>